<dbReference type="InterPro" id="IPR011009">
    <property type="entry name" value="Kinase-like_dom_sf"/>
</dbReference>
<keyword evidence="3" id="KW-1185">Reference proteome</keyword>
<dbReference type="SMART" id="SM00220">
    <property type="entry name" value="S_TKc"/>
    <property type="match status" value="1"/>
</dbReference>
<dbReference type="Proteomes" id="UP001470230">
    <property type="component" value="Unassembled WGS sequence"/>
</dbReference>
<dbReference type="PROSITE" id="PS00108">
    <property type="entry name" value="PROTEIN_KINASE_ST"/>
    <property type="match status" value="1"/>
</dbReference>
<evidence type="ECO:0000259" key="1">
    <source>
        <dbReference type="PROSITE" id="PS50011"/>
    </source>
</evidence>
<dbReference type="InterPro" id="IPR050167">
    <property type="entry name" value="Ser_Thr_protein_kinase"/>
</dbReference>
<evidence type="ECO:0000313" key="3">
    <source>
        <dbReference type="Proteomes" id="UP001470230"/>
    </source>
</evidence>
<dbReference type="SUPFAM" id="SSF50985">
    <property type="entry name" value="RCC1/BLIP-II"/>
    <property type="match status" value="1"/>
</dbReference>
<proteinExistence type="predicted"/>
<organism evidence="2 3">
    <name type="scientific">Tritrichomonas musculus</name>
    <dbReference type="NCBI Taxonomy" id="1915356"/>
    <lineage>
        <taxon>Eukaryota</taxon>
        <taxon>Metamonada</taxon>
        <taxon>Parabasalia</taxon>
        <taxon>Tritrichomonadida</taxon>
        <taxon>Tritrichomonadidae</taxon>
        <taxon>Tritrichomonas</taxon>
    </lineage>
</organism>
<reference evidence="2 3" key="1">
    <citation type="submission" date="2024-04" db="EMBL/GenBank/DDBJ databases">
        <title>Tritrichomonas musculus Genome.</title>
        <authorList>
            <person name="Alves-Ferreira E."/>
            <person name="Grigg M."/>
            <person name="Lorenzi H."/>
            <person name="Galac M."/>
        </authorList>
    </citation>
    <scope>NUCLEOTIDE SEQUENCE [LARGE SCALE GENOMIC DNA]</scope>
    <source>
        <strain evidence="2 3">EAF2021</strain>
    </source>
</reference>
<dbReference type="InterPro" id="IPR009091">
    <property type="entry name" value="RCC1/BLIP-II"/>
</dbReference>
<sequence length="681" mass="76240">MKICGYNEFSQLGPPPNTKNDDEKLTTSPPINSNFEISSFLSFSLYYDHAIWITKDGDAYAVGDNRDFVIIHSLPAKIFDKKQKIIINDKEGHPFKFLSALSGGYYSLYLVSNGPTNNDKHLVYSYADEDIDGKVNRSDIFLNLNGRVPIALFGGGQSSAAIDTEGGIIIITKSIYSNPSQIVEATFLPNSEKAVNVACCNNSLIALSSEGHIFKATNLTDKKVTFTQIHDLLSEKVNEISGTFMHCIAVCSDGKVFASGGFGHNNKPDKFVEVKELNKENITSCYAGDCHTLFLSSKGEVFACGLNDCGQLFTKDLETYEFDEPFKTDVKNASFCFAGGHLSAAIIGMQPPPLTPNRRVTNQECIQKDICIEMLRKENENLKKKIKSISKSENNFEILGADFIHNLKIIHEISSGASGKVLEVAKEERLALKVMHTGEYESKKLQNFIKEYEIISRLNHPNVIKAFGIFLSDKTSPPSILLELCLKDLLTEIKAKKFSSVDFVFWIYQIVEGMRYVHFRGFIHRDLKPSNILFGKDGLIRISDFGISKLMSSEEQMTTLGIGTQKFMAPEILKEEKYNEKVDVYSFGVVLYFMLSFGELPKINIIDVGTGKKAEIPSSFNNFAKSLINSCWEYKAGNRPSFNDILSLLEKNDYKILDLNESEVSKLRNLIISHKSILPDY</sequence>
<accession>A0ABR2HTK4</accession>
<feature type="domain" description="Protein kinase" evidence="1">
    <location>
        <begin position="407"/>
        <end position="657"/>
    </location>
</feature>
<dbReference type="PANTHER" id="PTHR23257:SF959">
    <property type="entry name" value="BAH DOMAIN-CONTAINING PROTEIN"/>
    <property type="match status" value="1"/>
</dbReference>
<dbReference type="Pfam" id="PF00069">
    <property type="entry name" value="Pkinase"/>
    <property type="match status" value="1"/>
</dbReference>
<gene>
    <name evidence="2" type="ORF">M9Y10_017429</name>
</gene>
<dbReference type="PANTHER" id="PTHR23257">
    <property type="entry name" value="SERINE-THREONINE PROTEIN KINASE"/>
    <property type="match status" value="1"/>
</dbReference>
<dbReference type="InterPro" id="IPR000719">
    <property type="entry name" value="Prot_kinase_dom"/>
</dbReference>
<evidence type="ECO:0000313" key="2">
    <source>
        <dbReference type="EMBL" id="KAK8852453.1"/>
    </source>
</evidence>
<dbReference type="Gene3D" id="1.10.510.10">
    <property type="entry name" value="Transferase(Phosphotransferase) domain 1"/>
    <property type="match status" value="1"/>
</dbReference>
<dbReference type="Pfam" id="PF13540">
    <property type="entry name" value="RCC1_2"/>
    <property type="match status" value="1"/>
</dbReference>
<dbReference type="SUPFAM" id="SSF56112">
    <property type="entry name" value="Protein kinase-like (PK-like)"/>
    <property type="match status" value="1"/>
</dbReference>
<dbReference type="PROSITE" id="PS50011">
    <property type="entry name" value="PROTEIN_KINASE_DOM"/>
    <property type="match status" value="1"/>
</dbReference>
<comment type="caution">
    <text evidence="2">The sequence shown here is derived from an EMBL/GenBank/DDBJ whole genome shotgun (WGS) entry which is preliminary data.</text>
</comment>
<dbReference type="Gene3D" id="2.130.10.30">
    <property type="entry name" value="Regulator of chromosome condensation 1/beta-lactamase-inhibitor protein II"/>
    <property type="match status" value="2"/>
</dbReference>
<dbReference type="EMBL" id="JAPFFF010000023">
    <property type="protein sequence ID" value="KAK8852453.1"/>
    <property type="molecule type" value="Genomic_DNA"/>
</dbReference>
<dbReference type="InterPro" id="IPR008271">
    <property type="entry name" value="Ser/Thr_kinase_AS"/>
</dbReference>
<name>A0ABR2HTK4_9EUKA</name>
<protein>
    <recommendedName>
        <fullName evidence="1">Protein kinase domain-containing protein</fullName>
    </recommendedName>
</protein>